<dbReference type="EMBL" id="BAAAEO010000002">
    <property type="protein sequence ID" value="GAA0548423.1"/>
    <property type="molecule type" value="Genomic_DNA"/>
</dbReference>
<dbReference type="Pfam" id="PF12048">
    <property type="entry name" value="DUF3530"/>
    <property type="match status" value="2"/>
</dbReference>
<organism evidence="2 3">
    <name type="scientific">Rheinheimera aquimaris</name>
    <dbReference type="NCBI Taxonomy" id="412437"/>
    <lineage>
        <taxon>Bacteria</taxon>
        <taxon>Pseudomonadati</taxon>
        <taxon>Pseudomonadota</taxon>
        <taxon>Gammaproteobacteria</taxon>
        <taxon>Chromatiales</taxon>
        <taxon>Chromatiaceae</taxon>
        <taxon>Rheinheimera</taxon>
    </lineage>
</organism>
<keyword evidence="3" id="KW-1185">Reference proteome</keyword>
<dbReference type="InterPro" id="IPR022529">
    <property type="entry name" value="DUF3530"/>
</dbReference>
<evidence type="ECO:0000256" key="1">
    <source>
        <dbReference type="SAM" id="SignalP"/>
    </source>
</evidence>
<comment type="caution">
    <text evidence="2">The sequence shown here is derived from an EMBL/GenBank/DDBJ whole genome shotgun (WGS) entry which is preliminary data.</text>
</comment>
<proteinExistence type="predicted"/>
<evidence type="ECO:0000313" key="3">
    <source>
        <dbReference type="Proteomes" id="UP001501169"/>
    </source>
</evidence>
<name>A0ABN1DNW4_9GAMM</name>
<dbReference type="RefSeq" id="WP_134052646.1">
    <property type="nucleotide sequence ID" value="NZ_BAAAEO010000002.1"/>
</dbReference>
<keyword evidence="1" id="KW-0732">Signal</keyword>
<feature type="signal peptide" evidence="1">
    <location>
        <begin position="1"/>
        <end position="23"/>
    </location>
</feature>
<gene>
    <name evidence="2" type="ORF">GCM10009098_15040</name>
</gene>
<dbReference type="Proteomes" id="UP001501169">
    <property type="component" value="Unassembled WGS sequence"/>
</dbReference>
<sequence>MRRSFVSSTILFTILLWAVTVNASTSVEQNANADLLRQLPADEILQLTAQQQEFMLLQRENMTSYTKGTVILLPDASEHPASPKYINLLRQQLTDYGWYTLALMPPSLPVELTADTLQAYQQSLRERLAAAQQQAEQHSGVTIVIAQGSSAALLNQLFANAQLTEPAAFIMLGAYLPERALNQDFAKALATHQVPTLDISTGQDNRMVLGQLRYRKQLANKHLKAVYRQRLINGSGYNADTQQWVFQEIYGWLSSVGL</sequence>
<evidence type="ECO:0000313" key="2">
    <source>
        <dbReference type="EMBL" id="GAA0548423.1"/>
    </source>
</evidence>
<feature type="chain" id="PRO_5045161568" description="DUF3530 family protein" evidence="1">
    <location>
        <begin position="24"/>
        <end position="258"/>
    </location>
</feature>
<reference evidence="2 3" key="1">
    <citation type="journal article" date="2019" name="Int. J. Syst. Evol. Microbiol.">
        <title>The Global Catalogue of Microorganisms (GCM) 10K type strain sequencing project: providing services to taxonomists for standard genome sequencing and annotation.</title>
        <authorList>
            <consortium name="The Broad Institute Genomics Platform"/>
            <consortium name="The Broad Institute Genome Sequencing Center for Infectious Disease"/>
            <person name="Wu L."/>
            <person name="Ma J."/>
        </authorList>
    </citation>
    <scope>NUCLEOTIDE SEQUENCE [LARGE SCALE GENOMIC DNA]</scope>
    <source>
        <strain evidence="2 3">JCM 14331</strain>
    </source>
</reference>
<protein>
    <recommendedName>
        <fullName evidence="4">DUF3530 family protein</fullName>
    </recommendedName>
</protein>
<evidence type="ECO:0008006" key="4">
    <source>
        <dbReference type="Google" id="ProtNLM"/>
    </source>
</evidence>
<accession>A0ABN1DNW4</accession>